<dbReference type="EMBL" id="LXQA010459816">
    <property type="protein sequence ID" value="MCI53214.1"/>
    <property type="molecule type" value="Genomic_DNA"/>
</dbReference>
<reference evidence="2 3" key="1">
    <citation type="journal article" date="2018" name="Front. Plant Sci.">
        <title>Red Clover (Trifolium pratense) and Zigzag Clover (T. medium) - A Picture of Genomic Similarities and Differences.</title>
        <authorList>
            <person name="Dluhosova J."/>
            <person name="Istvanek J."/>
            <person name="Nedelnik J."/>
            <person name="Repkova J."/>
        </authorList>
    </citation>
    <scope>NUCLEOTIDE SEQUENCE [LARGE SCALE GENOMIC DNA]</scope>
    <source>
        <strain evidence="3">cv. 10/8</strain>
        <tissue evidence="2">Leaf</tissue>
    </source>
</reference>
<dbReference type="Proteomes" id="UP000265520">
    <property type="component" value="Unassembled WGS sequence"/>
</dbReference>
<sequence length="66" mass="7122">MERPPLIGPYNRPRGGMPNPPLRQRNTRAFMGPSRRYRPLTPGTIPVNAGGAVEVQATGGAVIVQE</sequence>
<accession>A0A392SYB8</accession>
<feature type="non-terminal residue" evidence="2">
    <location>
        <position position="66"/>
    </location>
</feature>
<keyword evidence="3" id="KW-1185">Reference proteome</keyword>
<evidence type="ECO:0000313" key="3">
    <source>
        <dbReference type="Proteomes" id="UP000265520"/>
    </source>
</evidence>
<evidence type="ECO:0000256" key="1">
    <source>
        <dbReference type="SAM" id="MobiDB-lite"/>
    </source>
</evidence>
<organism evidence="2 3">
    <name type="scientific">Trifolium medium</name>
    <dbReference type="NCBI Taxonomy" id="97028"/>
    <lineage>
        <taxon>Eukaryota</taxon>
        <taxon>Viridiplantae</taxon>
        <taxon>Streptophyta</taxon>
        <taxon>Embryophyta</taxon>
        <taxon>Tracheophyta</taxon>
        <taxon>Spermatophyta</taxon>
        <taxon>Magnoliopsida</taxon>
        <taxon>eudicotyledons</taxon>
        <taxon>Gunneridae</taxon>
        <taxon>Pentapetalae</taxon>
        <taxon>rosids</taxon>
        <taxon>fabids</taxon>
        <taxon>Fabales</taxon>
        <taxon>Fabaceae</taxon>
        <taxon>Papilionoideae</taxon>
        <taxon>50 kb inversion clade</taxon>
        <taxon>NPAAA clade</taxon>
        <taxon>Hologalegina</taxon>
        <taxon>IRL clade</taxon>
        <taxon>Trifolieae</taxon>
        <taxon>Trifolium</taxon>
    </lineage>
</organism>
<protein>
    <submittedName>
        <fullName evidence="2">Uncharacterized protein</fullName>
    </submittedName>
</protein>
<feature type="region of interest" description="Disordered" evidence="1">
    <location>
        <begin position="1"/>
        <end position="25"/>
    </location>
</feature>
<proteinExistence type="predicted"/>
<dbReference type="AlphaFoldDB" id="A0A392SYB8"/>
<comment type="caution">
    <text evidence="2">The sequence shown here is derived from an EMBL/GenBank/DDBJ whole genome shotgun (WGS) entry which is preliminary data.</text>
</comment>
<name>A0A392SYB8_9FABA</name>
<evidence type="ECO:0000313" key="2">
    <source>
        <dbReference type="EMBL" id="MCI53214.1"/>
    </source>
</evidence>